<dbReference type="OrthoDB" id="16717at2759"/>
<feature type="compositionally biased region" description="Basic and acidic residues" evidence="19">
    <location>
        <begin position="854"/>
        <end position="865"/>
    </location>
</feature>
<dbReference type="GO" id="GO:0005581">
    <property type="term" value="C:collagen trimer"/>
    <property type="evidence" value="ECO:0007669"/>
    <property type="project" value="UniProtKB-KW"/>
</dbReference>
<evidence type="ECO:0000256" key="5">
    <source>
        <dbReference type="ARBA" id="ARBA00022574"/>
    </source>
</evidence>
<feature type="region of interest" description="Disordered" evidence="19">
    <location>
        <begin position="462"/>
        <end position="484"/>
    </location>
</feature>
<dbReference type="EMBL" id="MRZV01000197">
    <property type="protein sequence ID" value="PIK55892.1"/>
    <property type="molecule type" value="Genomic_DNA"/>
</dbReference>
<evidence type="ECO:0000256" key="11">
    <source>
        <dbReference type="ARBA" id="ARBA00023242"/>
    </source>
</evidence>
<evidence type="ECO:0000256" key="18">
    <source>
        <dbReference type="PROSITE-ProRule" id="PRU00221"/>
    </source>
</evidence>
<dbReference type="PANTHER" id="PTHR22836">
    <property type="entry name" value="WD40 REPEAT PROTEIN"/>
    <property type="match status" value="1"/>
</dbReference>
<evidence type="ECO:0000313" key="21">
    <source>
        <dbReference type="Proteomes" id="UP000230750"/>
    </source>
</evidence>
<feature type="compositionally biased region" description="Basic and acidic residues" evidence="19">
    <location>
        <begin position="776"/>
        <end position="795"/>
    </location>
</feature>
<dbReference type="InterPro" id="IPR036322">
    <property type="entry name" value="WD40_repeat_dom_sf"/>
</dbReference>
<keyword evidence="21" id="KW-1185">Reference proteome</keyword>
<keyword evidence="8" id="KW-0832">Ubl conjugation</keyword>
<dbReference type="FunFam" id="2.130.10.10:FF:000069">
    <property type="entry name" value="WD repeat domain 33"/>
    <property type="match status" value="1"/>
</dbReference>
<dbReference type="FunFam" id="2.130.10.10:FF:000085">
    <property type="entry name" value="WD repeat domain 33"/>
    <property type="match status" value="1"/>
</dbReference>
<keyword evidence="5 18" id="KW-0853">WD repeat</keyword>
<keyword evidence="4" id="KW-0597">Phosphoprotein</keyword>
<name>A0A2G8L6K8_STIJA</name>
<protein>
    <recommendedName>
        <fullName evidence="15">pre-mRNA 3' end processing protein WDR33</fullName>
    </recommendedName>
    <alternativeName>
        <fullName evidence="16">WD repeat-containing protein 33</fullName>
    </alternativeName>
    <alternativeName>
        <fullName evidence="17">WD repeat-containing protein of 146 kDa</fullName>
    </alternativeName>
</protein>
<comment type="caution">
    <text evidence="20">The sequence shown here is derived from an EMBL/GenBank/DDBJ whole genome shotgun (WGS) entry which is preliminary data.</text>
</comment>
<feature type="repeat" description="WD" evidence="18">
    <location>
        <begin position="385"/>
        <end position="417"/>
    </location>
</feature>
<dbReference type="InterPro" id="IPR015943">
    <property type="entry name" value="WD40/YVTN_repeat-like_dom_sf"/>
</dbReference>
<dbReference type="InterPro" id="IPR001680">
    <property type="entry name" value="WD40_rpt"/>
</dbReference>
<evidence type="ECO:0000256" key="8">
    <source>
        <dbReference type="ARBA" id="ARBA00022843"/>
    </source>
</evidence>
<dbReference type="FunFam" id="2.130.10.10:FF:000077">
    <property type="entry name" value="WD repeat domain 33"/>
    <property type="match status" value="1"/>
</dbReference>
<feature type="repeat" description="WD" evidence="18">
    <location>
        <begin position="213"/>
        <end position="245"/>
    </location>
</feature>
<evidence type="ECO:0000256" key="4">
    <source>
        <dbReference type="ARBA" id="ARBA00022553"/>
    </source>
</evidence>
<evidence type="ECO:0000256" key="3">
    <source>
        <dbReference type="ARBA" id="ARBA00022499"/>
    </source>
</evidence>
<keyword evidence="2" id="KW-0488">Methylation</keyword>
<dbReference type="GO" id="GO:0005847">
    <property type="term" value="C:mRNA cleavage and polyadenylation specificity factor complex"/>
    <property type="evidence" value="ECO:0007669"/>
    <property type="project" value="TreeGrafter"/>
</dbReference>
<evidence type="ECO:0000256" key="17">
    <source>
        <dbReference type="ARBA" id="ARBA00076133"/>
    </source>
</evidence>
<evidence type="ECO:0000256" key="15">
    <source>
        <dbReference type="ARBA" id="ARBA00068823"/>
    </source>
</evidence>
<feature type="compositionally biased region" description="Gly residues" evidence="19">
    <location>
        <begin position="1041"/>
        <end position="1052"/>
    </location>
</feature>
<dbReference type="PROSITE" id="PS50082">
    <property type="entry name" value="WD_REPEATS_2"/>
    <property type="match status" value="6"/>
</dbReference>
<keyword evidence="9" id="KW-0007">Acetylation</keyword>
<evidence type="ECO:0000256" key="10">
    <source>
        <dbReference type="ARBA" id="ARBA00023119"/>
    </source>
</evidence>
<feature type="region of interest" description="Disordered" evidence="19">
    <location>
        <begin position="498"/>
        <end position="1093"/>
    </location>
</feature>
<dbReference type="SMART" id="SM00320">
    <property type="entry name" value="WD40"/>
    <property type="match status" value="7"/>
</dbReference>
<comment type="similarity">
    <text evidence="13">Belongs to the WD repeat WDR33 family.</text>
</comment>
<evidence type="ECO:0000256" key="19">
    <source>
        <dbReference type="SAM" id="MobiDB-lite"/>
    </source>
</evidence>
<evidence type="ECO:0000256" key="12">
    <source>
        <dbReference type="ARBA" id="ARBA00058681"/>
    </source>
</evidence>
<keyword evidence="6" id="KW-0507">mRNA processing</keyword>
<dbReference type="Gene3D" id="2.130.10.10">
    <property type="entry name" value="YVTN repeat-like/Quinoprotein amine dehydrogenase"/>
    <property type="match status" value="2"/>
</dbReference>
<dbReference type="PROSITE" id="PS50294">
    <property type="entry name" value="WD_REPEATS_REGION"/>
    <property type="match status" value="3"/>
</dbReference>
<dbReference type="GO" id="GO:0031124">
    <property type="term" value="P:mRNA 3'-end processing"/>
    <property type="evidence" value="ECO:0007669"/>
    <property type="project" value="InterPro"/>
</dbReference>
<sequence length="1093" mass="123541">MDGSTKLVNSSPQQPGGSFFHYPKLPSYFKQQFPKHYRHKRGQQEPYTPMAQRDYSNYDAQKPRSIMRRAVDYSSAVVRQLEARVWQRDERDHRWIQPDPSYAHTLIPPSSFSKNPSNAITTKFVHCSTNKVRCPVFCVVWTPEGRRLVTGASSGEFTLWNGLTFNFETILQAHDYSIRCMSWSHNDLWLLSGDDMGFVKYWQSNMNNVQMFQAHKDQAIRGVSFAPTDSKFASCSDDGTVRVWDFLRCHEERIMRGHGADVRCVDWHQQKGLIVSGSKDSQQPVKLWDPRSGNPLTTIHAHKGTVMAAKFSNNGNWLVTASRDHLCKLFDLRVMKEMYTFRGHKKEATSLALHPVHEDLFVSGGSDGSILFWQVGNEREVGGIESAHDSMVWGLSWHPLGHMLCSGSNDHSTKFWSRNRPGDKMRDRYNLNTLPIGTSEELREYDDDSAVAAVIPGMGLETSPTVEPFPKEAAKESSGIPGLDSSADEIAQITPLPQRKVPFARPVPSEFQKEWESKKAPGIAPDLEEQERVKKEKEEAERKRKEKQKLEEERLRREFEREQIKKREAEYKEQKEKEKEAHQKETQKRAEEEPMEQGSMIPGFGPDGPPSVFPMPRSPPPSHLAGDHPPLERRDGFNGPPDGRDMGQPVHIRKERERFRDKGGDRNRDRERNRERDRERGENRERDRGENRDRFRDRDEFGQPMESDEFDPDLERPPPGRRGRPPHPGMGGPRRPDMEGPRDHEMRGPGPMGPMHADMEDMREHPRRGPGPMGPRHPDMEDPRDHEMRGGRHPDMGNPRFRGMDGMRPDRPGPPRGGPHKKPSGGPMPLMSLVLDPPPPQSKEPVLSPEEPAEGPKRPPRREHPAPPQSAGLNRPLSPPRKEGPKPLIPGLTSDALRRGDISLEEPGPGGLSPNHQEMELEKGGKFPNAEFGEGFGGQDMDYRHPPSGGGLHRNDGPPDIDSTPNMGIPLNRSGPAHRGRPPHIGAGDHHDPHYDSEHSNEPLGFNRSGPSRGRGRDPSARGGRGGRSPHLENSRQGSGPSSGRGGFGGPRGRFADEEESNRDFPLRQDVFGETLPRRRCESSRWTSKNPKR</sequence>
<evidence type="ECO:0000256" key="13">
    <source>
        <dbReference type="ARBA" id="ARBA00061690"/>
    </source>
</evidence>
<comment type="function">
    <text evidence="12">Essential for both cleavage and polyadenylation of pre-mRNA 3' ends.</text>
</comment>
<feature type="repeat" description="WD" evidence="18">
    <location>
        <begin position="136"/>
        <end position="161"/>
    </location>
</feature>
<evidence type="ECO:0000313" key="20">
    <source>
        <dbReference type="EMBL" id="PIK55892.1"/>
    </source>
</evidence>
<dbReference type="Proteomes" id="UP000230750">
    <property type="component" value="Unassembled WGS sequence"/>
</dbReference>
<accession>A0A2G8L6K8</accession>
<dbReference type="Pfam" id="PF00400">
    <property type="entry name" value="WD40"/>
    <property type="match status" value="6"/>
</dbReference>
<keyword evidence="3" id="KW-1017">Isopeptide bond</keyword>
<feature type="compositionally biased region" description="Basic and acidic residues" evidence="19">
    <location>
        <begin position="652"/>
        <end position="701"/>
    </location>
</feature>
<proteinExistence type="inferred from homology"/>
<feature type="compositionally biased region" description="Basic and acidic residues" evidence="19">
    <location>
        <begin position="625"/>
        <end position="636"/>
    </location>
</feature>
<evidence type="ECO:0000256" key="16">
    <source>
        <dbReference type="ARBA" id="ARBA00075792"/>
    </source>
</evidence>
<evidence type="ECO:0000256" key="2">
    <source>
        <dbReference type="ARBA" id="ARBA00022481"/>
    </source>
</evidence>
<keyword evidence="10" id="KW-0176">Collagen</keyword>
<gene>
    <name evidence="20" type="ORF">BSL78_07226</name>
</gene>
<feature type="compositionally biased region" description="Basic and acidic residues" evidence="19">
    <location>
        <begin position="802"/>
        <end position="813"/>
    </location>
</feature>
<dbReference type="CDD" id="cd00200">
    <property type="entry name" value="WD40"/>
    <property type="match status" value="1"/>
</dbReference>
<evidence type="ECO:0000256" key="9">
    <source>
        <dbReference type="ARBA" id="ARBA00022990"/>
    </source>
</evidence>
<feature type="compositionally biased region" description="Basic and acidic residues" evidence="19">
    <location>
        <begin position="987"/>
        <end position="1001"/>
    </location>
</feature>
<evidence type="ECO:0000256" key="6">
    <source>
        <dbReference type="ARBA" id="ARBA00022664"/>
    </source>
</evidence>
<feature type="compositionally biased region" description="Polar residues" evidence="19">
    <location>
        <begin position="1084"/>
        <end position="1093"/>
    </location>
</feature>
<evidence type="ECO:0000256" key="14">
    <source>
        <dbReference type="ARBA" id="ARBA00063159"/>
    </source>
</evidence>
<dbReference type="STRING" id="307972.A0A2G8L6K8"/>
<dbReference type="AlphaFoldDB" id="A0A2G8L6K8"/>
<feature type="repeat" description="WD" evidence="18">
    <location>
        <begin position="341"/>
        <end position="383"/>
    </location>
</feature>
<dbReference type="SUPFAM" id="SSF50978">
    <property type="entry name" value="WD40 repeat-like"/>
    <property type="match status" value="1"/>
</dbReference>
<feature type="compositionally biased region" description="Pro residues" evidence="19">
    <location>
        <begin position="607"/>
        <end position="622"/>
    </location>
</feature>
<keyword evidence="11" id="KW-0539">Nucleus</keyword>
<feature type="repeat" description="WD" evidence="18">
    <location>
        <begin position="171"/>
        <end position="203"/>
    </location>
</feature>
<feature type="repeat" description="WD" evidence="18">
    <location>
        <begin position="299"/>
        <end position="340"/>
    </location>
</feature>
<dbReference type="InterPro" id="IPR045245">
    <property type="entry name" value="Pfs2-like"/>
</dbReference>
<feature type="compositionally biased region" description="Basic and acidic residues" evidence="19">
    <location>
        <begin position="530"/>
        <end position="592"/>
    </location>
</feature>
<feature type="compositionally biased region" description="Basic and acidic residues" evidence="19">
    <location>
        <begin position="734"/>
        <end position="747"/>
    </location>
</feature>
<comment type="subcellular location">
    <subcellularLocation>
        <location evidence="1">Nucleus</location>
    </subcellularLocation>
</comment>
<evidence type="ECO:0000256" key="7">
    <source>
        <dbReference type="ARBA" id="ARBA00022737"/>
    </source>
</evidence>
<organism evidence="20 21">
    <name type="scientific">Stichopus japonicus</name>
    <name type="common">Sea cucumber</name>
    <dbReference type="NCBI Taxonomy" id="307972"/>
    <lineage>
        <taxon>Eukaryota</taxon>
        <taxon>Metazoa</taxon>
        <taxon>Echinodermata</taxon>
        <taxon>Eleutherozoa</taxon>
        <taxon>Echinozoa</taxon>
        <taxon>Holothuroidea</taxon>
        <taxon>Aspidochirotacea</taxon>
        <taxon>Aspidochirotida</taxon>
        <taxon>Stichopodidae</taxon>
        <taxon>Apostichopus</taxon>
    </lineage>
</organism>
<dbReference type="PANTHER" id="PTHR22836:SF0">
    <property type="entry name" value="PRE-MRNA 3' END PROCESSING PROTEIN WDR33"/>
    <property type="match status" value="1"/>
</dbReference>
<reference evidence="20 21" key="1">
    <citation type="journal article" date="2017" name="PLoS Biol.">
        <title>The sea cucumber genome provides insights into morphological evolution and visceral regeneration.</title>
        <authorList>
            <person name="Zhang X."/>
            <person name="Sun L."/>
            <person name="Yuan J."/>
            <person name="Sun Y."/>
            <person name="Gao Y."/>
            <person name="Zhang L."/>
            <person name="Li S."/>
            <person name="Dai H."/>
            <person name="Hamel J.F."/>
            <person name="Liu C."/>
            <person name="Yu Y."/>
            <person name="Liu S."/>
            <person name="Lin W."/>
            <person name="Guo K."/>
            <person name="Jin S."/>
            <person name="Xu P."/>
            <person name="Storey K.B."/>
            <person name="Huan P."/>
            <person name="Zhang T."/>
            <person name="Zhou Y."/>
            <person name="Zhang J."/>
            <person name="Lin C."/>
            <person name="Li X."/>
            <person name="Xing L."/>
            <person name="Huo D."/>
            <person name="Sun M."/>
            <person name="Wang L."/>
            <person name="Mercier A."/>
            <person name="Li F."/>
            <person name="Yang H."/>
            <person name="Xiang J."/>
        </authorList>
    </citation>
    <scope>NUCLEOTIDE SEQUENCE [LARGE SCALE GENOMIC DNA]</scope>
    <source>
        <strain evidence="20">Shaxun</strain>
        <tissue evidence="20">Muscle</tissue>
    </source>
</reference>
<keyword evidence="7" id="KW-0677">Repeat</keyword>
<evidence type="ECO:0000256" key="1">
    <source>
        <dbReference type="ARBA" id="ARBA00004123"/>
    </source>
</evidence>
<comment type="subunit">
    <text evidence="14">Component of the cleavage and polyadenylation specificity factor (CPSF) module of the pre-mRNA 3'-end processing complex. Interacts with CPSF3/CPSF73.</text>
</comment>